<evidence type="ECO:0000313" key="15">
    <source>
        <dbReference type="Proteomes" id="UP000824219"/>
    </source>
</evidence>
<keyword evidence="6" id="KW-0010">Activator</keyword>
<dbReference type="InterPro" id="IPR039187">
    <property type="entry name" value="SNO_AAA"/>
</dbReference>
<dbReference type="GO" id="GO:0001503">
    <property type="term" value="P:ossification"/>
    <property type="evidence" value="ECO:0007669"/>
    <property type="project" value="UniProtKB-KW"/>
</dbReference>
<evidence type="ECO:0000256" key="11">
    <source>
        <dbReference type="SAM" id="Coils"/>
    </source>
</evidence>
<evidence type="ECO:0000259" key="13">
    <source>
        <dbReference type="PROSITE" id="PS51192"/>
    </source>
</evidence>
<evidence type="ECO:0000256" key="4">
    <source>
        <dbReference type="ARBA" id="ARBA00022855"/>
    </source>
</evidence>
<dbReference type="InterPro" id="IPR057332">
    <property type="entry name" value="SBNO_a/b_dom"/>
</dbReference>
<dbReference type="Pfam" id="PF25373">
    <property type="entry name" value="SBNO"/>
    <property type="match status" value="1"/>
</dbReference>
<dbReference type="PANTHER" id="PTHR12706:SF5">
    <property type="entry name" value="PROTEIN STRAWBERRY NOTCH HOMOLOG 2"/>
    <property type="match status" value="1"/>
</dbReference>
<feature type="compositionally biased region" description="Low complexity" evidence="12">
    <location>
        <begin position="1537"/>
        <end position="1567"/>
    </location>
</feature>
<name>A0A9D3SHQ2_9TELE</name>
<evidence type="ECO:0000256" key="1">
    <source>
        <dbReference type="ARBA" id="ARBA00006992"/>
    </source>
</evidence>
<keyword evidence="7" id="KW-0804">Transcription</keyword>
<feature type="region of interest" description="Disordered" evidence="12">
    <location>
        <begin position="618"/>
        <end position="680"/>
    </location>
</feature>
<evidence type="ECO:0000256" key="6">
    <source>
        <dbReference type="ARBA" id="ARBA00023159"/>
    </source>
</evidence>
<feature type="region of interest" description="Disordered" evidence="12">
    <location>
        <begin position="1489"/>
        <end position="1567"/>
    </location>
</feature>
<evidence type="ECO:0000256" key="9">
    <source>
        <dbReference type="ARBA" id="ARBA00063805"/>
    </source>
</evidence>
<dbReference type="Gene3D" id="3.40.50.300">
    <property type="entry name" value="P-loop containing nucleotide triphosphate hydrolases"/>
    <property type="match status" value="2"/>
</dbReference>
<evidence type="ECO:0000256" key="10">
    <source>
        <dbReference type="ARBA" id="ARBA00073423"/>
    </source>
</evidence>
<feature type="coiled-coil region" evidence="11">
    <location>
        <begin position="1199"/>
        <end position="1239"/>
    </location>
</feature>
<evidence type="ECO:0000313" key="14">
    <source>
        <dbReference type="EMBL" id="KAG7319848.1"/>
    </source>
</evidence>
<feature type="compositionally biased region" description="Acidic residues" evidence="12">
    <location>
        <begin position="658"/>
        <end position="667"/>
    </location>
</feature>
<dbReference type="InterPro" id="IPR026937">
    <property type="entry name" value="SBNO_Helicase_C_dom"/>
</dbReference>
<dbReference type="PANTHER" id="PTHR12706">
    <property type="entry name" value="STRAWBERRY NOTCH-RELATED"/>
    <property type="match status" value="1"/>
</dbReference>
<comment type="caution">
    <text evidence="14">The sequence shown here is derived from an EMBL/GenBank/DDBJ whole genome shotgun (WGS) entry which is preliminary data.</text>
</comment>
<keyword evidence="2" id="KW-0678">Repressor</keyword>
<reference evidence="14 15" key="1">
    <citation type="submission" date="2021-06" db="EMBL/GenBank/DDBJ databases">
        <title>Chromosome-level genome assembly of the red-tail catfish (Hemibagrus wyckioides).</title>
        <authorList>
            <person name="Shao F."/>
        </authorList>
    </citation>
    <scope>NUCLEOTIDE SEQUENCE [LARGE SCALE GENOMIC DNA]</scope>
    <source>
        <strain evidence="14">EC202008001</strain>
        <tissue evidence="14">Blood</tissue>
    </source>
</reference>
<dbReference type="OrthoDB" id="421838at2759"/>
<feature type="region of interest" description="Disordered" evidence="12">
    <location>
        <begin position="1440"/>
        <end position="1464"/>
    </location>
</feature>
<dbReference type="FunFam" id="3.40.50.300:FF:003990">
    <property type="entry name" value="Si:ch73-63e15.2"/>
    <property type="match status" value="1"/>
</dbReference>
<feature type="region of interest" description="Disordered" evidence="12">
    <location>
        <begin position="1"/>
        <end position="49"/>
    </location>
</feature>
<keyword evidence="5" id="KW-0805">Transcription regulation</keyword>
<evidence type="ECO:0000256" key="7">
    <source>
        <dbReference type="ARBA" id="ARBA00023163"/>
    </source>
</evidence>
<dbReference type="GO" id="GO:0071354">
    <property type="term" value="P:cellular response to interleukin-6"/>
    <property type="evidence" value="ECO:0007669"/>
    <property type="project" value="UniProtKB-ARBA"/>
</dbReference>
<evidence type="ECO:0000256" key="12">
    <source>
        <dbReference type="SAM" id="MobiDB-lite"/>
    </source>
</evidence>
<dbReference type="PROSITE" id="PS51192">
    <property type="entry name" value="HELICASE_ATP_BIND_1"/>
    <property type="match status" value="1"/>
</dbReference>
<dbReference type="InterPro" id="IPR027417">
    <property type="entry name" value="P-loop_NTPase"/>
</dbReference>
<sequence length="1577" mass="176657">MDTEDFLHPEGPQLESPKYNAPSPPLPNTIESQPFRSNPWPFPQQPQYNQYSYPMQQSARQFDPSSVDEFNSFNSVDFSDLTSGRNGEFGPDLPCMDDLSNTSLFSSTPDSLSEYPDPAGFSIEGLSHITSEGSASTPAFWDTPGHSQRQLTRCPGLLEDINAILNNQQLLYKLPEIGQTPPEEEEEADEEETEELGHVDTYAEYKPSKSTIGISHPDIVVETSTLSSVPPPDITYTLSIPENTIRTGLLSALQLEAIVYACQQHEVILKNDQRAGFLIGDGAGVGKGRTIAGIILENYLKGRKRALWFSVSNDLKYDAERDLKDIDAPIIPVFALNKIKYGDTATSEGVLFATYSALIGESQAGGQHRTRLKQILDWCKPGFDGVIVFDECHKAKNATSTKMGKAVLDLQNKLPRARVVYASATGASEPKNMIYMSRLGIWGEGTPFKAFEDFLHAIEKRGVGAMEIVAMDMKVSGMYIARQLSFSGVSFRIEEIALDEEFKVVYNKAARLWAEALEVFTKAADMLGLVSRKSLWGQFWSSHQRFFKYLCIAAKVRRLVELAKSEMNQGKCIVIGLQSTGEARTREVLDENDGHLDRFVSAAEGVFQSLVQKHFPLEKPKREKTAGNKRKRKPRGRPPKFPKHCVEVGGVIKISDGSDSDSDDMDSESNSSPESLQDNDDVIFVNHINGPTAKLEDLKYGLLAKIAELGKELPLNTLDELIDQFGGPEKVSEMTGRKGRVVRRLDGRVQYESRAEQGFTIDHVNIKEKERFMDGEKLVAIISEAASSGISLQADKRVQNKRRRVHMTLELPWSADRAIQQFGRTHRSNQVNAPEYIFLISELAGERRFASIVAKRLESLGALTHGDRRATESRDLSKYNFENKYGTKALDKITKAILGYIENKVPPPKGYPGGEARFFAEMKKGMIDVGIFCKERFGLNTEKDCTITKFLNRILGLEVHQQNFLFQYFIDNFEYLIDKDKKEGKYDMGILDLAPGNDEIHEEKQEVFLTPGNPQEGQVILYKISVDRGMPWVEALRKAETLTGEYEGFYLSHKLRGSQPCVLLAEQGRGRNLVVYKPNIGRQAHPENLENLLQRYRKVAPDEAKDCWENQFVFSFQKCCHANWKGKCKQVEQGQECWLGMRLRQYHMLCGALLKVWKRVADIVSDITNSSILQIVRLKTKQNSKQVGIKIPENCVERVRSELSQMDAAEKQTRQLKEQKAQQERAKEQKALQERAKEQRIRQEFLRFEPQKLFFGHNLINRPAMHLPNPPPYPGSQTCRAALPNSQAVDEVLDLTLSPCPSPEPKSTLTNGALSLNGVAGMNGIFGMRRGTGEGGMKIPETFDLEELISQEQQRERRLTLQHNMAHNSLDTLQTIHTLKQHTALSVLQQNRANPGHLLTPQQNSSQFNTPLVRHNGSKPDINTLTNHGIRVQQFPQHVNSMSRPPHLLQPAPIQQDGHQHSLMRAHTHSLHTHVRENKMPVNEPAPLSLKLSQQGSVSSQSITENSATPQDDFSCNLDLLTHPSYSVTPQAPPSPSFSSSSPGTSSLFSSDPQSSSLSDSISPSSLFAPLSDCLFH</sequence>
<dbReference type="GO" id="GO:0042393">
    <property type="term" value="F:histone binding"/>
    <property type="evidence" value="ECO:0007669"/>
    <property type="project" value="TreeGrafter"/>
</dbReference>
<dbReference type="GO" id="GO:0006355">
    <property type="term" value="P:regulation of DNA-templated transcription"/>
    <property type="evidence" value="ECO:0007669"/>
    <property type="project" value="InterPro"/>
</dbReference>
<dbReference type="Pfam" id="PF13871">
    <property type="entry name" value="Helicase_C_4"/>
    <property type="match status" value="1"/>
</dbReference>
<protein>
    <recommendedName>
        <fullName evidence="10">Protein strawberry notch homolog 2</fullName>
    </recommendedName>
</protein>
<keyword evidence="11" id="KW-0175">Coiled coil</keyword>
<feature type="compositionally biased region" description="Polar residues" evidence="12">
    <location>
        <begin position="1491"/>
        <end position="1514"/>
    </location>
</feature>
<dbReference type="SUPFAM" id="SSF52540">
    <property type="entry name" value="P-loop containing nucleoside triphosphate hydrolases"/>
    <property type="match status" value="2"/>
</dbReference>
<dbReference type="GO" id="GO:0005634">
    <property type="term" value="C:nucleus"/>
    <property type="evidence" value="ECO:0007669"/>
    <property type="project" value="TreeGrafter"/>
</dbReference>
<feature type="compositionally biased region" description="Basic residues" evidence="12">
    <location>
        <begin position="627"/>
        <end position="643"/>
    </location>
</feature>
<gene>
    <name evidence="14" type="ORF">KOW79_016991</name>
</gene>
<keyword evidence="3" id="KW-0221">Differentiation</keyword>
<proteinExistence type="inferred from homology"/>
<dbReference type="InterPro" id="IPR026741">
    <property type="entry name" value="SNO"/>
</dbReference>
<dbReference type="InterPro" id="IPR014001">
    <property type="entry name" value="Helicase_ATP-bd"/>
</dbReference>
<keyword evidence="15" id="KW-1185">Reference proteome</keyword>
<comment type="subunit">
    <text evidence="9">Interacts with TAL1; this interaction inhibits TAL1 occupancy of the DCSTAMP promoter, leading to the activation of the DCSTAMP promoter by the transcription factor MITF.</text>
</comment>
<accession>A0A9D3SHQ2</accession>
<dbReference type="FunFam" id="3.40.50.300:FF:000342">
    <property type="entry name" value="Protein strawberry notch homolog 2"/>
    <property type="match status" value="1"/>
</dbReference>
<organism evidence="14 15">
    <name type="scientific">Hemibagrus wyckioides</name>
    <dbReference type="NCBI Taxonomy" id="337641"/>
    <lineage>
        <taxon>Eukaryota</taxon>
        <taxon>Metazoa</taxon>
        <taxon>Chordata</taxon>
        <taxon>Craniata</taxon>
        <taxon>Vertebrata</taxon>
        <taxon>Euteleostomi</taxon>
        <taxon>Actinopterygii</taxon>
        <taxon>Neopterygii</taxon>
        <taxon>Teleostei</taxon>
        <taxon>Ostariophysi</taxon>
        <taxon>Siluriformes</taxon>
        <taxon>Bagridae</taxon>
        <taxon>Hemibagrus</taxon>
    </lineage>
</organism>
<dbReference type="GO" id="GO:0002281">
    <property type="term" value="P:macrophage activation involved in immune response"/>
    <property type="evidence" value="ECO:0007669"/>
    <property type="project" value="UniProtKB-ARBA"/>
</dbReference>
<comment type="similarity">
    <text evidence="1">Belongs to the SBNO family.</text>
</comment>
<evidence type="ECO:0000256" key="5">
    <source>
        <dbReference type="ARBA" id="ARBA00023015"/>
    </source>
</evidence>
<dbReference type="GO" id="GO:0031490">
    <property type="term" value="F:chromatin DNA binding"/>
    <property type="evidence" value="ECO:0007669"/>
    <property type="project" value="TreeGrafter"/>
</dbReference>
<dbReference type="Pfam" id="PF13872">
    <property type="entry name" value="AAA_34"/>
    <property type="match status" value="1"/>
</dbReference>
<evidence type="ECO:0000256" key="8">
    <source>
        <dbReference type="ARBA" id="ARBA00055221"/>
    </source>
</evidence>
<comment type="function">
    <text evidence="8">Acts as a transcriptional coregulator, that can have both coactivator and corepressor functions. Inhibits the DCSTAMP-repressive activity of TAL1, hence enhancing the access of the transcription factor MITF to the DC-STAMP promoter in osteoclast. Plays a role in bone homeostasis; required as a positive regulator in TNFSF11//RANKL-mediated osteoclast fusion via a DCSTAMP-dependent pathway. May also be required in the regulation of osteoblast differentiation. Involved in the transcriptional corepression of NF-kappaB in macrophages. Plays a role as a regulator in the pro-inflammatory cascade.</text>
</comment>
<keyword evidence="4" id="KW-0892">Osteogenesis</keyword>
<dbReference type="GO" id="GO:0030154">
    <property type="term" value="P:cell differentiation"/>
    <property type="evidence" value="ECO:0007669"/>
    <property type="project" value="UniProtKB-KW"/>
</dbReference>
<dbReference type="Proteomes" id="UP000824219">
    <property type="component" value="Linkage Group LG20"/>
</dbReference>
<dbReference type="EMBL" id="JAHKSW010000020">
    <property type="protein sequence ID" value="KAG7319848.1"/>
    <property type="molecule type" value="Genomic_DNA"/>
</dbReference>
<evidence type="ECO:0000256" key="3">
    <source>
        <dbReference type="ARBA" id="ARBA00022782"/>
    </source>
</evidence>
<feature type="domain" description="Helicase ATP-binding" evidence="13">
    <location>
        <begin position="268"/>
        <end position="425"/>
    </location>
</feature>
<evidence type="ECO:0000256" key="2">
    <source>
        <dbReference type="ARBA" id="ARBA00022491"/>
    </source>
</evidence>